<dbReference type="EMBL" id="RAWB01000035">
    <property type="protein sequence ID" value="RKH65695.1"/>
    <property type="molecule type" value="Genomic_DNA"/>
</dbReference>
<dbReference type="PROSITE" id="PS51257">
    <property type="entry name" value="PROKAR_LIPOPROTEIN"/>
    <property type="match status" value="1"/>
</dbReference>
<evidence type="ECO:0000313" key="3">
    <source>
        <dbReference type="Proteomes" id="UP000272888"/>
    </source>
</evidence>
<dbReference type="Proteomes" id="UP000272888">
    <property type="component" value="Unassembled WGS sequence"/>
</dbReference>
<evidence type="ECO:0000256" key="1">
    <source>
        <dbReference type="SAM" id="SignalP"/>
    </source>
</evidence>
<feature type="signal peptide" evidence="1">
    <location>
        <begin position="1"/>
        <end position="21"/>
    </location>
</feature>
<sequence>MNWKRSKHPACVVVLATLALGCGGTELPEETSPTVDTDAFATSSASLTDVYAVRPNASVARSGVRGVPDDVNLVNDVKDTVQPDFDATYVEGNGSSSSVDFTYPALGSGDVLVTNVNVKYFMRNASCTAPLICGQGGSALLQGNTVLARSTATHSLPDMTQGWYLFNDTYTLSPAVPLSQLRTRITMTWPGRSTFGMRLSTVAADFRY</sequence>
<proteinExistence type="predicted"/>
<feature type="chain" id="PRO_5017286083" description="Lipoprotein" evidence="1">
    <location>
        <begin position="22"/>
        <end position="208"/>
    </location>
</feature>
<reference evidence="3" key="1">
    <citation type="submission" date="2018-09" db="EMBL/GenBank/DDBJ databases">
        <authorList>
            <person name="Livingstone P.G."/>
            <person name="Whitworth D.E."/>
        </authorList>
    </citation>
    <scope>NUCLEOTIDE SEQUENCE [LARGE SCALE GENOMIC DNA]</scope>
    <source>
        <strain evidence="3">CA051B</strain>
    </source>
</reference>
<evidence type="ECO:0008006" key="4">
    <source>
        <dbReference type="Google" id="ProtNLM"/>
    </source>
</evidence>
<evidence type="ECO:0000313" key="2">
    <source>
        <dbReference type="EMBL" id="RKH65695.1"/>
    </source>
</evidence>
<protein>
    <recommendedName>
        <fullName evidence="4">Lipoprotein</fullName>
    </recommendedName>
</protein>
<accession>A0A3A8QHF0</accession>
<dbReference type="RefSeq" id="WP_120642369.1">
    <property type="nucleotide sequence ID" value="NZ_RAWB01000035.1"/>
</dbReference>
<organism evidence="2 3">
    <name type="scientific">Corallococcus llansteffanensis</name>
    <dbReference type="NCBI Taxonomy" id="2316731"/>
    <lineage>
        <taxon>Bacteria</taxon>
        <taxon>Pseudomonadati</taxon>
        <taxon>Myxococcota</taxon>
        <taxon>Myxococcia</taxon>
        <taxon>Myxococcales</taxon>
        <taxon>Cystobacterineae</taxon>
        <taxon>Myxococcaceae</taxon>
        <taxon>Corallococcus</taxon>
    </lineage>
</organism>
<gene>
    <name evidence="2" type="ORF">D7V93_05555</name>
</gene>
<keyword evidence="1" id="KW-0732">Signal</keyword>
<name>A0A3A8QHF0_9BACT</name>
<dbReference type="AlphaFoldDB" id="A0A3A8QHF0"/>
<comment type="caution">
    <text evidence="2">The sequence shown here is derived from an EMBL/GenBank/DDBJ whole genome shotgun (WGS) entry which is preliminary data.</text>
</comment>
<keyword evidence="3" id="KW-1185">Reference proteome</keyword>